<feature type="region of interest" description="Disordered" evidence="1">
    <location>
        <begin position="1"/>
        <end position="21"/>
    </location>
</feature>
<dbReference type="RefSeq" id="WP_343049323.1">
    <property type="nucleotide sequence ID" value="NZ_JACCAC010000001.1"/>
</dbReference>
<protein>
    <recommendedName>
        <fullName evidence="3">Oxidoreductase molybdopterin-binding domain-containing protein</fullName>
    </recommendedName>
</protein>
<evidence type="ECO:0000313" key="4">
    <source>
        <dbReference type="EMBL" id="NYG56146.1"/>
    </source>
</evidence>
<dbReference type="Gene3D" id="3.90.420.10">
    <property type="entry name" value="Oxidoreductase, molybdopterin-binding domain"/>
    <property type="match status" value="1"/>
</dbReference>
<dbReference type="AlphaFoldDB" id="A0A7Y9RVI4"/>
<dbReference type="CDD" id="cd00321">
    <property type="entry name" value="SO_family_Moco"/>
    <property type="match status" value="1"/>
</dbReference>
<evidence type="ECO:0000256" key="1">
    <source>
        <dbReference type="SAM" id="MobiDB-lite"/>
    </source>
</evidence>
<dbReference type="SUPFAM" id="SSF56524">
    <property type="entry name" value="Oxidoreductase molybdopterin-binding domain"/>
    <property type="match status" value="1"/>
</dbReference>
<dbReference type="PANTHER" id="PTHR43032">
    <property type="entry name" value="PROTEIN-METHIONINE-SULFOXIDE REDUCTASE"/>
    <property type="match status" value="1"/>
</dbReference>
<organism evidence="4 5">
    <name type="scientific">Nocardioides perillae</name>
    <dbReference type="NCBI Taxonomy" id="1119534"/>
    <lineage>
        <taxon>Bacteria</taxon>
        <taxon>Bacillati</taxon>
        <taxon>Actinomycetota</taxon>
        <taxon>Actinomycetes</taxon>
        <taxon>Propionibacteriales</taxon>
        <taxon>Nocardioidaceae</taxon>
        <taxon>Nocardioides</taxon>
    </lineage>
</organism>
<accession>A0A7Y9RVI4</accession>
<evidence type="ECO:0000256" key="2">
    <source>
        <dbReference type="SAM" id="Phobius"/>
    </source>
</evidence>
<dbReference type="EMBL" id="JACCAC010000001">
    <property type="protein sequence ID" value="NYG56146.1"/>
    <property type="molecule type" value="Genomic_DNA"/>
</dbReference>
<feature type="transmembrane region" description="Helical" evidence="2">
    <location>
        <begin position="36"/>
        <end position="58"/>
    </location>
</feature>
<comment type="caution">
    <text evidence="4">The sequence shown here is derived from an EMBL/GenBank/DDBJ whole genome shotgun (WGS) entry which is preliminary data.</text>
</comment>
<feature type="domain" description="Oxidoreductase molybdopterin-binding" evidence="3">
    <location>
        <begin position="266"/>
        <end position="397"/>
    </location>
</feature>
<gene>
    <name evidence="4" type="ORF">BJ989_002450</name>
</gene>
<dbReference type="Proteomes" id="UP000544110">
    <property type="component" value="Unassembled WGS sequence"/>
</dbReference>
<evidence type="ECO:0000313" key="5">
    <source>
        <dbReference type="Proteomes" id="UP000544110"/>
    </source>
</evidence>
<keyword evidence="2" id="KW-1133">Transmembrane helix</keyword>
<feature type="transmembrane region" description="Helical" evidence="2">
    <location>
        <begin position="118"/>
        <end position="140"/>
    </location>
</feature>
<dbReference type="GO" id="GO:0016020">
    <property type="term" value="C:membrane"/>
    <property type="evidence" value="ECO:0007669"/>
    <property type="project" value="InterPro"/>
</dbReference>
<sequence length="398" mass="42524">MGRERTTDRSSGRPRLLPREDDFTSPLHSHRVAARVGVWLAAAFGVCFLTGLVSHYAQETSHPVPFPTSPAWGYRVTQGLHVVTGAATVPLLLVKLWTVYPRFWQRLPRPGPHRTRRLLLTGVERASVAVLVATAVFQLASGLANSAQWYPFAFSFRPTHYAVAWVAVGSIVLHVAVKLPLVRDAFAGPVDVDEDPGPGPERPTRRGLLRATGVAAGLTVLATAGQSVPGLRRISVLATTDGDGPQGLPVNTTAAEADVVARATSGGWVLEVVRGERSVRLTLAELAALPQRTETLPIACVEGWSASGTWTGVRVRDLVALVGGSPEEAVTVTSLQPEGPFRTSVLQPGFVDDGRTLLALRLEGAPLALDHGFPARVIAPNRPGVLQTKWVGRLEVQA</sequence>
<dbReference type="Pfam" id="PF00174">
    <property type="entry name" value="Oxidored_molyb"/>
    <property type="match status" value="1"/>
</dbReference>
<proteinExistence type="predicted"/>
<feature type="transmembrane region" description="Helical" evidence="2">
    <location>
        <begin position="78"/>
        <end position="97"/>
    </location>
</feature>
<reference evidence="4 5" key="1">
    <citation type="submission" date="2020-07" db="EMBL/GenBank/DDBJ databases">
        <title>Sequencing the genomes of 1000 actinobacteria strains.</title>
        <authorList>
            <person name="Klenk H.-P."/>
        </authorList>
    </citation>
    <scope>NUCLEOTIDE SEQUENCE [LARGE SCALE GENOMIC DNA]</scope>
    <source>
        <strain evidence="4 5">DSM 24552</strain>
    </source>
</reference>
<dbReference type="GO" id="GO:0022904">
    <property type="term" value="P:respiratory electron transport chain"/>
    <property type="evidence" value="ECO:0007669"/>
    <property type="project" value="InterPro"/>
</dbReference>
<dbReference type="InterPro" id="IPR000572">
    <property type="entry name" value="OxRdtase_Mopterin-bd_dom"/>
</dbReference>
<dbReference type="SUPFAM" id="SSF81342">
    <property type="entry name" value="Transmembrane di-heme cytochromes"/>
    <property type="match status" value="1"/>
</dbReference>
<keyword evidence="2" id="KW-0472">Membrane</keyword>
<dbReference type="PANTHER" id="PTHR43032:SF2">
    <property type="entry name" value="BLL0505 PROTEIN"/>
    <property type="match status" value="1"/>
</dbReference>
<keyword evidence="5" id="KW-1185">Reference proteome</keyword>
<evidence type="ECO:0000259" key="3">
    <source>
        <dbReference type="Pfam" id="PF00174"/>
    </source>
</evidence>
<feature type="transmembrane region" description="Helical" evidence="2">
    <location>
        <begin position="160"/>
        <end position="177"/>
    </location>
</feature>
<dbReference type="InterPro" id="IPR016174">
    <property type="entry name" value="Di-haem_cyt_TM"/>
</dbReference>
<name>A0A7Y9RVI4_9ACTN</name>
<dbReference type="InterPro" id="IPR036374">
    <property type="entry name" value="OxRdtase_Mopterin-bd_sf"/>
</dbReference>
<keyword evidence="2" id="KW-0812">Transmembrane</keyword>